<evidence type="ECO:0000313" key="4">
    <source>
        <dbReference type="Proteomes" id="UP000519897"/>
    </source>
</evidence>
<comment type="caution">
    <text evidence="3">The sequence shown here is derived from an EMBL/GenBank/DDBJ whole genome shotgun (WGS) entry which is preliminary data.</text>
</comment>
<dbReference type="SMART" id="SM00363">
    <property type="entry name" value="S4"/>
    <property type="match status" value="1"/>
</dbReference>
<dbReference type="Proteomes" id="UP000519897">
    <property type="component" value="Unassembled WGS sequence"/>
</dbReference>
<name>A0A7W6LI45_9HYPH</name>
<dbReference type="Gene3D" id="3.10.290.10">
    <property type="entry name" value="RNA-binding S4 domain"/>
    <property type="match status" value="1"/>
</dbReference>
<dbReference type="PROSITE" id="PS50889">
    <property type="entry name" value="S4"/>
    <property type="match status" value="1"/>
</dbReference>
<dbReference type="Pfam" id="PF01479">
    <property type="entry name" value="S4"/>
    <property type="match status" value="1"/>
</dbReference>
<gene>
    <name evidence="3" type="ORF">GGQ72_003356</name>
</gene>
<protein>
    <submittedName>
        <fullName evidence="3">Ribosome-associated heat shock protein Hsp15</fullName>
    </submittedName>
</protein>
<evidence type="ECO:0000256" key="1">
    <source>
        <dbReference type="PROSITE-ProRule" id="PRU00182"/>
    </source>
</evidence>
<sequence>MTGEPLGEQRQRIDKWLFFARLVKSRALAQALVEGGFVSVNGQVITLPSRMIRCGDRIDLALESGDKRLVMRAPGERRGPYPEASRLYEDVSEPQARLSAFERAQRMVRPLK</sequence>
<keyword evidence="3" id="KW-0346">Stress response</keyword>
<keyword evidence="1" id="KW-0694">RNA-binding</keyword>
<evidence type="ECO:0000313" key="3">
    <source>
        <dbReference type="EMBL" id="MBB4144799.1"/>
    </source>
</evidence>
<dbReference type="EMBL" id="JACIEC010000004">
    <property type="protein sequence ID" value="MBB4144799.1"/>
    <property type="molecule type" value="Genomic_DNA"/>
</dbReference>
<dbReference type="SUPFAM" id="SSF55174">
    <property type="entry name" value="Alpha-L RNA-binding motif"/>
    <property type="match status" value="1"/>
</dbReference>
<organism evidence="3 4">
    <name type="scientific">Rhizobium rhizoryzae</name>
    <dbReference type="NCBI Taxonomy" id="451876"/>
    <lineage>
        <taxon>Bacteria</taxon>
        <taxon>Pseudomonadati</taxon>
        <taxon>Pseudomonadota</taxon>
        <taxon>Alphaproteobacteria</taxon>
        <taxon>Hyphomicrobiales</taxon>
        <taxon>Rhizobiaceae</taxon>
        <taxon>Rhizobium/Agrobacterium group</taxon>
        <taxon>Rhizobium</taxon>
    </lineage>
</organism>
<dbReference type="InterPro" id="IPR002942">
    <property type="entry name" value="S4_RNA-bd"/>
</dbReference>
<accession>A0A7W6LI45</accession>
<feature type="domain" description="RNA-binding S4" evidence="2">
    <location>
        <begin position="11"/>
        <end position="76"/>
    </location>
</feature>
<evidence type="ECO:0000259" key="2">
    <source>
        <dbReference type="SMART" id="SM00363"/>
    </source>
</evidence>
<dbReference type="CDD" id="cd00165">
    <property type="entry name" value="S4"/>
    <property type="match status" value="1"/>
</dbReference>
<proteinExistence type="predicted"/>
<dbReference type="AlphaFoldDB" id="A0A7W6LI45"/>
<dbReference type="RefSeq" id="WP_062556216.1">
    <property type="nucleotide sequence ID" value="NZ_CP049250.1"/>
</dbReference>
<dbReference type="InterPro" id="IPR036986">
    <property type="entry name" value="S4_RNA-bd_sf"/>
</dbReference>
<keyword evidence="4" id="KW-1185">Reference proteome</keyword>
<dbReference type="GO" id="GO:0003723">
    <property type="term" value="F:RNA binding"/>
    <property type="evidence" value="ECO:0007669"/>
    <property type="project" value="UniProtKB-KW"/>
</dbReference>
<reference evidence="3 4" key="1">
    <citation type="submission" date="2020-08" db="EMBL/GenBank/DDBJ databases">
        <title>Genomic Encyclopedia of Type Strains, Phase IV (KMG-IV): sequencing the most valuable type-strain genomes for metagenomic binning, comparative biology and taxonomic classification.</title>
        <authorList>
            <person name="Goeker M."/>
        </authorList>
    </citation>
    <scope>NUCLEOTIDE SEQUENCE [LARGE SCALE GENOMIC DNA]</scope>
    <source>
        <strain evidence="3 4">DSM 29514</strain>
    </source>
</reference>